<gene>
    <name evidence="2" type="ORF">PQU92_02150</name>
</gene>
<dbReference type="InterPro" id="IPR011990">
    <property type="entry name" value="TPR-like_helical_dom_sf"/>
</dbReference>
<protein>
    <submittedName>
        <fullName evidence="2">Energy transducer TonB</fullName>
    </submittedName>
</protein>
<dbReference type="EMBL" id="JAQQKX010000001">
    <property type="protein sequence ID" value="MDC7682057.1"/>
    <property type="molecule type" value="Genomic_DNA"/>
</dbReference>
<dbReference type="SUPFAM" id="SSF74653">
    <property type="entry name" value="TolA/TonB C-terminal domain"/>
    <property type="match status" value="1"/>
</dbReference>
<dbReference type="SUPFAM" id="SSF81901">
    <property type="entry name" value="HCP-like"/>
    <property type="match status" value="1"/>
</dbReference>
<evidence type="ECO:0000313" key="2">
    <source>
        <dbReference type="EMBL" id="MDC7682057.1"/>
    </source>
</evidence>
<dbReference type="InterPro" id="IPR037682">
    <property type="entry name" value="TonB_C"/>
</dbReference>
<feature type="domain" description="TonB C-terminal" evidence="1">
    <location>
        <begin position="370"/>
        <end position="431"/>
    </location>
</feature>
<dbReference type="Pfam" id="PF08238">
    <property type="entry name" value="Sel1"/>
    <property type="match status" value="5"/>
</dbReference>
<dbReference type="RefSeq" id="WP_272746566.1">
    <property type="nucleotide sequence ID" value="NZ_JAQQKX010000001.1"/>
</dbReference>
<keyword evidence="3" id="KW-1185">Reference proteome</keyword>
<dbReference type="InterPro" id="IPR050767">
    <property type="entry name" value="Sel1_AlgK"/>
</dbReference>
<name>A0ABT5HQ44_9CAUL</name>
<evidence type="ECO:0000313" key="3">
    <source>
        <dbReference type="Proteomes" id="UP001214854"/>
    </source>
</evidence>
<proteinExistence type="predicted"/>
<comment type="caution">
    <text evidence="2">The sequence shown here is derived from an EMBL/GenBank/DDBJ whole genome shotgun (WGS) entry which is preliminary data.</text>
</comment>
<accession>A0ABT5HQ44</accession>
<dbReference type="Proteomes" id="UP001214854">
    <property type="component" value="Unassembled WGS sequence"/>
</dbReference>
<reference evidence="2 3" key="1">
    <citation type="submission" date="2023-01" db="EMBL/GenBank/DDBJ databases">
        <title>Novel species of the genus Asticcacaulis isolated from rivers.</title>
        <authorList>
            <person name="Lu H."/>
        </authorList>
    </citation>
    <scope>NUCLEOTIDE SEQUENCE [LARGE SCALE GENOMIC DNA]</scope>
    <source>
        <strain evidence="2 3">BYS171W</strain>
    </source>
</reference>
<organism evidence="2 3">
    <name type="scientific">Asticcacaulis aquaticus</name>
    <dbReference type="NCBI Taxonomy" id="2984212"/>
    <lineage>
        <taxon>Bacteria</taxon>
        <taxon>Pseudomonadati</taxon>
        <taxon>Pseudomonadota</taxon>
        <taxon>Alphaproteobacteria</taxon>
        <taxon>Caulobacterales</taxon>
        <taxon>Caulobacteraceae</taxon>
        <taxon>Asticcacaulis</taxon>
    </lineage>
</organism>
<dbReference type="Gene3D" id="1.25.40.10">
    <property type="entry name" value="Tetratricopeptide repeat domain"/>
    <property type="match status" value="1"/>
</dbReference>
<evidence type="ECO:0000259" key="1">
    <source>
        <dbReference type="Pfam" id="PF03544"/>
    </source>
</evidence>
<dbReference type="InterPro" id="IPR006597">
    <property type="entry name" value="Sel1-like"/>
</dbReference>
<dbReference type="Gene3D" id="3.30.1150.10">
    <property type="match status" value="1"/>
</dbReference>
<sequence>MGWIRGIIVCLMMGFAGSTLAETGLTIEIKAPRQIQQSSCRDCYWGRSPPEVRRAKRLACAESGDIGCQIYLALDYTYEPPNSPESGKDLVAARMWMERAAAAGSAEAAFWMSDAYSPKPYFKLGLSPSPEKQTQWAERAAERGHTSSLKRLVESYTQGIFTSVDDKRALYWLDHKTVATSYWYAADACKWLDEHNQWPRALPFCTRAVQRGSLDAPVRLGLALEAGKGGLKKDRSRAIAYYADAMPDERAATALKRLADKGDAEAYAIFRSFGGLKNPEAVADLAKTYETSDPMEAGRLYRYAASQGHVGAQGWMAAHPDITPDRLAAREVDATAISGRFTVRDPDSRRVEAYPFAEAIRRTVQRRGAIYYPPRAADAEIEGRTVVQCRWSQTGWLENCLVLEDKPKGYGFGAAALRVVAAPLTTQGNKDAATAYAGRTVTFTLLWTLE</sequence>
<dbReference type="PANTHER" id="PTHR11102:SF160">
    <property type="entry name" value="ERAD-ASSOCIATED E3 UBIQUITIN-PROTEIN LIGASE COMPONENT HRD3"/>
    <property type="match status" value="1"/>
</dbReference>
<dbReference type="Pfam" id="PF03544">
    <property type="entry name" value="TonB_C"/>
    <property type="match status" value="1"/>
</dbReference>
<dbReference type="PANTHER" id="PTHR11102">
    <property type="entry name" value="SEL-1-LIKE PROTEIN"/>
    <property type="match status" value="1"/>
</dbReference>